<dbReference type="EMBL" id="CP009391">
    <property type="protein sequence ID" value="AIN98329.1"/>
    <property type="molecule type" value="Genomic_DNA"/>
</dbReference>
<dbReference type="eggNOG" id="ENOG502SIY9">
    <property type="taxonomic scope" value="Eukaryota"/>
</dbReference>
<sequence>MRRREYSKAPPALSLASPVPTRRSDPKVLYQQWQPQHSLPCLRVALPLGKGNGSDNGRDPAVRHTLDTSHAGSLADISVSDIPDSSRGVSSPQEEALRRSAEHLARRVRQVQAQETRQRTLLLKEAAELFADMILHHGVCLDIAASCAVLQASRNTHAQAEAQQAQQWQLQILRDTLNDTVTEEKKARKSLELAALSVRRSLAQLHRAEAQPLLQREAFFRLMHAEHVRRAFLHREEARAVEAMGIPYFISLPCRSAPAEAAFGLRKGVRADVKEGVTELNKIDLMAQERCPFQCAADCPYMTQRTRQLGKRWAAAVTSCEDTRVTTASLRLDRRGASLPPVTRASRQWQVPGLGITEVGKQRVRNAMMMGHYSATAEFLPGLRL</sequence>
<feature type="region of interest" description="Disordered" evidence="1">
    <location>
        <begin position="74"/>
        <end position="95"/>
    </location>
</feature>
<dbReference type="GeneID" id="22575081"/>
<keyword evidence="3" id="KW-1185">Reference proteome</keyword>
<reference evidence="2 3" key="1">
    <citation type="journal article" date="2015" name="Sci. Rep.">
        <title>The genome of Leishmania panamensis: insights into genomics of the L. (Viannia) subgenus.</title>
        <authorList>
            <person name="Llanes A."/>
            <person name="Restrepo C.M."/>
            <person name="Vecchio G.D."/>
            <person name="Anguizola F.J."/>
            <person name="Lleonart R."/>
        </authorList>
    </citation>
    <scope>NUCLEOTIDE SEQUENCE [LARGE SCALE GENOMIC DNA]</scope>
    <source>
        <strain evidence="2 3">MHOM/PA/94/PSC-1</strain>
    </source>
</reference>
<proteinExistence type="predicted"/>
<dbReference type="AlphaFoldDB" id="A0A088RSW0"/>
<feature type="region of interest" description="Disordered" evidence="1">
    <location>
        <begin position="50"/>
        <end position="69"/>
    </location>
</feature>
<evidence type="ECO:0000313" key="3">
    <source>
        <dbReference type="Proteomes" id="UP000063063"/>
    </source>
</evidence>
<evidence type="ECO:0000313" key="2">
    <source>
        <dbReference type="EMBL" id="AIN98329.1"/>
    </source>
</evidence>
<protein>
    <submittedName>
        <fullName evidence="2">Uncharacterized protein</fullName>
    </submittedName>
</protein>
<feature type="compositionally biased region" description="Basic and acidic residues" evidence="1">
    <location>
        <begin position="56"/>
        <end position="67"/>
    </location>
</feature>
<evidence type="ECO:0000256" key="1">
    <source>
        <dbReference type="SAM" id="MobiDB-lite"/>
    </source>
</evidence>
<dbReference type="VEuPathDB" id="TriTrypDB:LPAL13_220008500"/>
<feature type="region of interest" description="Disordered" evidence="1">
    <location>
        <begin position="1"/>
        <end position="26"/>
    </location>
</feature>
<dbReference type="Proteomes" id="UP000063063">
    <property type="component" value="Chromosome 22"/>
</dbReference>
<gene>
    <name evidence="2" type="ORF">LPMP_220350</name>
</gene>
<accession>A0A088RSW0</accession>
<dbReference type="VEuPathDB" id="TriTrypDB:LPMP_220350"/>
<feature type="compositionally biased region" description="Low complexity" evidence="1">
    <location>
        <begin position="9"/>
        <end position="18"/>
    </location>
</feature>
<dbReference type="RefSeq" id="XP_010699036.1">
    <property type="nucleotide sequence ID" value="XM_010700734.1"/>
</dbReference>
<name>A0A088RSW0_LEIPA</name>
<dbReference type="KEGG" id="lpan:LPMP_220350"/>
<organism evidence="2 3">
    <name type="scientific">Leishmania panamensis</name>
    <dbReference type="NCBI Taxonomy" id="5679"/>
    <lineage>
        <taxon>Eukaryota</taxon>
        <taxon>Discoba</taxon>
        <taxon>Euglenozoa</taxon>
        <taxon>Kinetoplastea</taxon>
        <taxon>Metakinetoplastina</taxon>
        <taxon>Trypanosomatida</taxon>
        <taxon>Trypanosomatidae</taxon>
        <taxon>Leishmaniinae</taxon>
        <taxon>Leishmania</taxon>
        <taxon>Leishmania guyanensis species complex</taxon>
    </lineage>
</organism>
<dbReference type="OrthoDB" id="266192at2759"/>